<reference evidence="5" key="2">
    <citation type="submission" date="2021-04" db="EMBL/GenBank/DDBJ databases">
        <authorList>
            <person name="Gilroy R."/>
        </authorList>
    </citation>
    <scope>NUCLEOTIDE SEQUENCE</scope>
    <source>
        <strain evidence="5">ChiW19-6364</strain>
    </source>
</reference>
<evidence type="ECO:0000313" key="5">
    <source>
        <dbReference type="EMBL" id="HJD40941.1"/>
    </source>
</evidence>
<evidence type="ECO:0000256" key="3">
    <source>
        <dbReference type="ARBA" id="ARBA00023163"/>
    </source>
</evidence>
<keyword evidence="3" id="KW-0804">Transcription</keyword>
<dbReference type="Pfam" id="PF00196">
    <property type="entry name" value="GerE"/>
    <property type="match status" value="1"/>
</dbReference>
<dbReference type="PANTHER" id="PTHR44688:SF16">
    <property type="entry name" value="DNA-BINDING TRANSCRIPTIONAL ACTIVATOR DEVR_DOSR"/>
    <property type="match status" value="1"/>
</dbReference>
<dbReference type="Gene3D" id="1.10.10.10">
    <property type="entry name" value="Winged helix-like DNA-binding domain superfamily/Winged helix DNA-binding domain"/>
    <property type="match status" value="1"/>
</dbReference>
<evidence type="ECO:0000256" key="1">
    <source>
        <dbReference type="ARBA" id="ARBA00023015"/>
    </source>
</evidence>
<dbReference type="AlphaFoldDB" id="A0A9D2REJ2"/>
<keyword evidence="2" id="KW-0238">DNA-binding</keyword>
<dbReference type="Gene3D" id="1.25.40.10">
    <property type="entry name" value="Tetratricopeptide repeat domain"/>
    <property type="match status" value="1"/>
</dbReference>
<accession>A0A9D2REJ2</accession>
<keyword evidence="1" id="KW-0805">Transcription regulation</keyword>
<dbReference type="Proteomes" id="UP000823850">
    <property type="component" value="Unassembled WGS sequence"/>
</dbReference>
<name>A0A9D2REJ2_9FIRM</name>
<gene>
    <name evidence="5" type="ORF">H9913_13070</name>
</gene>
<dbReference type="SMART" id="SM00421">
    <property type="entry name" value="HTH_LUXR"/>
    <property type="match status" value="1"/>
</dbReference>
<dbReference type="InterPro" id="IPR011990">
    <property type="entry name" value="TPR-like_helical_dom_sf"/>
</dbReference>
<dbReference type="GO" id="GO:0003677">
    <property type="term" value="F:DNA binding"/>
    <property type="evidence" value="ECO:0007669"/>
    <property type="project" value="UniProtKB-KW"/>
</dbReference>
<reference evidence="5" key="1">
    <citation type="journal article" date="2021" name="PeerJ">
        <title>Extensive microbial diversity within the chicken gut microbiome revealed by metagenomics and culture.</title>
        <authorList>
            <person name="Gilroy R."/>
            <person name="Ravi A."/>
            <person name="Getino M."/>
            <person name="Pursley I."/>
            <person name="Horton D.L."/>
            <person name="Alikhan N.F."/>
            <person name="Baker D."/>
            <person name="Gharbi K."/>
            <person name="Hall N."/>
            <person name="Watson M."/>
            <person name="Adriaenssens E.M."/>
            <person name="Foster-Nyarko E."/>
            <person name="Jarju S."/>
            <person name="Secka A."/>
            <person name="Antonio M."/>
            <person name="Oren A."/>
            <person name="Chaudhuri R.R."/>
            <person name="La Ragione R."/>
            <person name="Hildebrand F."/>
            <person name="Pallen M.J."/>
        </authorList>
    </citation>
    <scope>NUCLEOTIDE SEQUENCE</scope>
    <source>
        <strain evidence="5">ChiW19-6364</strain>
    </source>
</reference>
<dbReference type="InterPro" id="IPR016032">
    <property type="entry name" value="Sig_transdc_resp-reg_C-effctor"/>
</dbReference>
<feature type="domain" description="HTH luxR-type" evidence="4">
    <location>
        <begin position="720"/>
        <end position="785"/>
    </location>
</feature>
<dbReference type="EMBL" id="DWUX01000226">
    <property type="protein sequence ID" value="HJD40941.1"/>
    <property type="molecule type" value="Genomic_DNA"/>
</dbReference>
<comment type="caution">
    <text evidence="5">The sequence shown here is derived from an EMBL/GenBank/DDBJ whole genome shotgun (WGS) entry which is preliminary data.</text>
</comment>
<dbReference type="CDD" id="cd06170">
    <property type="entry name" value="LuxR_C_like"/>
    <property type="match status" value="1"/>
</dbReference>
<proteinExistence type="predicted"/>
<evidence type="ECO:0000256" key="2">
    <source>
        <dbReference type="ARBA" id="ARBA00023125"/>
    </source>
</evidence>
<sequence>MSIETEIIIDKTGPVEELLKRKSVICLCGMPGIGKKTMVRTLLNNHPEADGKICSAEELEPSVPGEGKSCTWYLVRKLEAREYPGLAEKLWDFFRRMPKGDKVIFAADGIVPEALLEFLWNGAMEMVYPESFWFTEAETYRYLKAVGSVLDRGETYRLTRGWAGCIALMARIQRQLPEKWSPEELCSRYEIRKYVGDRILGILSEKEQKFLMERAFCPRLERELEELLWKDHDEETEERLFASGIMSYVPWRNFWRVHPVIRRALRKSPEQETGRKAVRWYEEHGYISEALECCRSISGEAEYQEFLVRNYDRLSFLPGGLNLSQDKREEEKPELFFLKWMEVYFSQKWGRMEKYYRKAWLLWQEAERTGKDLEKWREVFLNISYVNPFVETREWMELTEELTEPGRRLRLYYILGESFSYLSGIRDLTPLFAGTREEVRAWEKLWQERLAPETYLAYRLAKLEYDFQTDRIQPQELEEVLREIGPESPWQLRLGKLFLLYLFAEGEEGKNQVQRALEDTVEDLKKEESQVCRYNTTALYYLSEAKWGEKEDMLRWLRDTGGDIENKWGKTCFHMAAQVKIHLYLENYTQAEKALKILIPFFQGNHIWKYRAESLFQMAMVEKARGREAEALRWTAEAIQAAEPWRYVRIFTGYGPKGRELLEDYIRFLEKSRQEPVRIKKKYKYGNVRNMPYKDWLNYILRKAKKSQARYPGTKKEEKEAYPAEKLTLTEQMVLQYLKQGCTNGEISREMNIKLPTVKSHIYNIYKKLGVSTRLQAVEKGREKGFL</sequence>
<dbReference type="PANTHER" id="PTHR44688">
    <property type="entry name" value="DNA-BINDING TRANSCRIPTIONAL ACTIVATOR DEVR_DOSR"/>
    <property type="match status" value="1"/>
</dbReference>
<dbReference type="InterPro" id="IPR036388">
    <property type="entry name" value="WH-like_DNA-bd_sf"/>
</dbReference>
<evidence type="ECO:0000259" key="4">
    <source>
        <dbReference type="PROSITE" id="PS50043"/>
    </source>
</evidence>
<protein>
    <submittedName>
        <fullName evidence="5">LuxR C-terminal-related transcriptional regulator</fullName>
    </submittedName>
</protein>
<dbReference type="PROSITE" id="PS50043">
    <property type="entry name" value="HTH_LUXR_2"/>
    <property type="match status" value="1"/>
</dbReference>
<evidence type="ECO:0000313" key="6">
    <source>
        <dbReference type="Proteomes" id="UP000823850"/>
    </source>
</evidence>
<dbReference type="PRINTS" id="PR00038">
    <property type="entry name" value="HTHLUXR"/>
</dbReference>
<dbReference type="InterPro" id="IPR000792">
    <property type="entry name" value="Tscrpt_reg_LuxR_C"/>
</dbReference>
<organism evidence="5 6">
    <name type="scientific">Candidatus Blautia stercoripullorum</name>
    <dbReference type="NCBI Taxonomy" id="2838502"/>
    <lineage>
        <taxon>Bacteria</taxon>
        <taxon>Bacillati</taxon>
        <taxon>Bacillota</taxon>
        <taxon>Clostridia</taxon>
        <taxon>Lachnospirales</taxon>
        <taxon>Lachnospiraceae</taxon>
        <taxon>Blautia</taxon>
    </lineage>
</organism>
<dbReference type="PROSITE" id="PS00622">
    <property type="entry name" value="HTH_LUXR_1"/>
    <property type="match status" value="1"/>
</dbReference>
<dbReference type="SUPFAM" id="SSF46894">
    <property type="entry name" value="C-terminal effector domain of the bipartite response regulators"/>
    <property type="match status" value="1"/>
</dbReference>
<dbReference type="GO" id="GO:0006355">
    <property type="term" value="P:regulation of DNA-templated transcription"/>
    <property type="evidence" value="ECO:0007669"/>
    <property type="project" value="InterPro"/>
</dbReference>